<keyword evidence="1" id="KW-0479">Metal-binding</keyword>
<dbReference type="GO" id="GO:0071897">
    <property type="term" value="P:DNA biosynthetic process"/>
    <property type="evidence" value="ECO:0007669"/>
    <property type="project" value="UniProtKB-ARBA"/>
</dbReference>
<evidence type="ECO:0000256" key="2">
    <source>
        <dbReference type="SAM" id="MobiDB-lite"/>
    </source>
</evidence>
<proteinExistence type="predicted"/>
<accession>A0AAV1JQ43</accession>
<feature type="compositionally biased region" description="Polar residues" evidence="2">
    <location>
        <begin position="263"/>
        <end position="274"/>
    </location>
</feature>
<organism evidence="5 6">
    <name type="scientific">Leptosia nina</name>
    <dbReference type="NCBI Taxonomy" id="320188"/>
    <lineage>
        <taxon>Eukaryota</taxon>
        <taxon>Metazoa</taxon>
        <taxon>Ecdysozoa</taxon>
        <taxon>Arthropoda</taxon>
        <taxon>Hexapoda</taxon>
        <taxon>Insecta</taxon>
        <taxon>Pterygota</taxon>
        <taxon>Neoptera</taxon>
        <taxon>Endopterygota</taxon>
        <taxon>Lepidoptera</taxon>
        <taxon>Glossata</taxon>
        <taxon>Ditrysia</taxon>
        <taxon>Papilionoidea</taxon>
        <taxon>Pieridae</taxon>
        <taxon>Pierinae</taxon>
        <taxon>Leptosia</taxon>
    </lineage>
</organism>
<keyword evidence="1" id="KW-0862">Zinc</keyword>
<evidence type="ECO:0000259" key="3">
    <source>
        <dbReference type="PROSITE" id="PS50157"/>
    </source>
</evidence>
<protein>
    <recommendedName>
        <fullName evidence="7">Reverse transcriptase</fullName>
    </recommendedName>
</protein>
<dbReference type="Pfam" id="PF00078">
    <property type="entry name" value="RVT_1"/>
    <property type="match status" value="1"/>
</dbReference>
<name>A0AAV1JQ43_9NEOP</name>
<dbReference type="AlphaFoldDB" id="A0AAV1JQ43"/>
<dbReference type="SUPFAM" id="SSF56672">
    <property type="entry name" value="DNA/RNA polymerases"/>
    <property type="match status" value="1"/>
</dbReference>
<dbReference type="GO" id="GO:0008270">
    <property type="term" value="F:zinc ion binding"/>
    <property type="evidence" value="ECO:0007669"/>
    <property type="project" value="UniProtKB-KW"/>
</dbReference>
<evidence type="ECO:0000313" key="6">
    <source>
        <dbReference type="Proteomes" id="UP001497472"/>
    </source>
</evidence>
<dbReference type="InterPro" id="IPR000477">
    <property type="entry name" value="RT_dom"/>
</dbReference>
<dbReference type="PROSITE" id="PS50878">
    <property type="entry name" value="RT_POL"/>
    <property type="match status" value="1"/>
</dbReference>
<feature type="region of interest" description="Disordered" evidence="2">
    <location>
        <begin position="43"/>
        <end position="66"/>
    </location>
</feature>
<dbReference type="InterPro" id="IPR013087">
    <property type="entry name" value="Znf_C2H2_type"/>
</dbReference>
<feature type="domain" description="C2H2-type" evidence="3">
    <location>
        <begin position="76"/>
        <end position="104"/>
    </location>
</feature>
<dbReference type="PROSITE" id="PS00028">
    <property type="entry name" value="ZINC_FINGER_C2H2_1"/>
    <property type="match status" value="1"/>
</dbReference>
<gene>
    <name evidence="5" type="ORF">LNINA_LOCUS10015</name>
</gene>
<reference evidence="5 6" key="1">
    <citation type="submission" date="2023-11" db="EMBL/GenBank/DDBJ databases">
        <authorList>
            <person name="Okamura Y."/>
        </authorList>
    </citation>
    <scope>NUCLEOTIDE SEQUENCE [LARGE SCALE GENOMIC DNA]</scope>
</reference>
<evidence type="ECO:0000313" key="5">
    <source>
        <dbReference type="EMBL" id="CAK1550823.1"/>
    </source>
</evidence>
<feature type="region of interest" description="Disordered" evidence="2">
    <location>
        <begin position="200"/>
        <end position="225"/>
    </location>
</feature>
<evidence type="ECO:0000259" key="4">
    <source>
        <dbReference type="PROSITE" id="PS50878"/>
    </source>
</evidence>
<keyword evidence="6" id="KW-1185">Reference proteome</keyword>
<dbReference type="PROSITE" id="PS50157">
    <property type="entry name" value="ZINC_FINGER_C2H2_2"/>
    <property type="match status" value="1"/>
</dbReference>
<feature type="compositionally biased region" description="Low complexity" evidence="2">
    <location>
        <begin position="45"/>
        <end position="55"/>
    </location>
</feature>
<dbReference type="InterPro" id="IPR043502">
    <property type="entry name" value="DNA/RNA_pol_sf"/>
</dbReference>
<feature type="domain" description="Reverse transcriptase" evidence="4">
    <location>
        <begin position="403"/>
        <end position="680"/>
    </location>
</feature>
<feature type="region of interest" description="Disordered" evidence="2">
    <location>
        <begin position="250"/>
        <end position="278"/>
    </location>
</feature>
<dbReference type="Proteomes" id="UP001497472">
    <property type="component" value="Unassembled WGS sequence"/>
</dbReference>
<evidence type="ECO:0008006" key="7">
    <source>
        <dbReference type="Google" id="ProtNLM"/>
    </source>
</evidence>
<sequence>MWWNPVSPNGYYPLEMAKRLECEAPCLGVEFIAGTNRKNIEINVGPGPSLGSGSSINRTRGGRSGEAASELEAPGCVCPVCGRVFGSIRGLGVHKRAAHPLEANVEAAPNAVKRRWHEEEVALMARTEARLTRELGRCGNVELSKALPGFGRTFEAIKGQRRKQEYRDLVKNYLENVENESTSPPPETDQVNLQQNMAVEPRAPSETRSNPMSPHVDDPPRVTESPDYETLASGALNDLLEKVRKREAYRSRHRKGKYGERQYTGTDYTDSSRMPNRRKRRRLEYARVQELWKRNPSRAAAEVIDGVCRNAPHQLEEMEAYWRPLLERVSSAAGPTPAALRRLRTHGQHGVGALDFSALWQPFTEVEVNQAKVDLKSAPGPEGIKPEDWRKVPVRTKVALFNAWMRSGEVPEILRQCRTVFVPKKEVPAVPNEYRPISIASIPLRHMHTLLARRLLACCPPDARQRGFICADGTLENAAVLDAVLGDCRRRLRECHVAVLDFAKAFDTVSHEALVDLLRQRGLPGPFCDYIARLYQSSVTKLVINGKTSAPVKVGRGVRQGDPLSPILFNIVMDLVLAALPDNIGYRLEGERVSALAFADDLVLVTGSRVGMQEAIDSVDRTSGLMGLRLNHSKSSCLSMVPDGHRKKHHYLTERTFRIAGRPVRQVTCVERWRYLGIEFEATGSTTLEMGISEALNNIMKAPLKPQQRLQIVRAHLIPRFLHGLVLGRVTDNRLRMLDVLIRGAVRKWLRLPGDVPNAYFHASIRDGGLAIPSLRTSIPDLISKRFGKLRTSSWPVAVAASKSDRIRKKLSWSSRQLQKFSRDDPFRHAPSVRAYWRQSLHASVDGFELRESGRTPASTKWIRERCHGISGRDYVQFIHTHINALPSRVRNSRGRRVGRESELNCRALCMVKETTTHAIQQCHRTHGGRIERHNAVVRLVAAAMCEKGWSVIEEPKIRTSMGLRKPDLIASRDGVGVIVDTQIVSGRKPLDDSHRDKCKKYGSHEQLVKKVAVLLNLPSSDSITTTSCTVSWRGVWSPRSHDELSSILGLDKRVLSEFPIITLRGSHMNWGRFNRMTTVSVAGSTDRALSEQ</sequence>
<evidence type="ECO:0000256" key="1">
    <source>
        <dbReference type="PROSITE-ProRule" id="PRU00042"/>
    </source>
</evidence>
<comment type="caution">
    <text evidence="5">The sequence shown here is derived from an EMBL/GenBank/DDBJ whole genome shotgun (WGS) entry which is preliminary data.</text>
</comment>
<dbReference type="EMBL" id="CAVLEF010000094">
    <property type="protein sequence ID" value="CAK1550823.1"/>
    <property type="molecule type" value="Genomic_DNA"/>
</dbReference>
<dbReference type="PANTHER" id="PTHR19446">
    <property type="entry name" value="REVERSE TRANSCRIPTASES"/>
    <property type="match status" value="1"/>
</dbReference>
<keyword evidence="1" id="KW-0863">Zinc-finger</keyword>
<dbReference type="CDD" id="cd01650">
    <property type="entry name" value="RT_nLTR_like"/>
    <property type="match status" value="1"/>
</dbReference>